<sequence>MAIRRPAKPRPAATESDDVATDAFISGAPDSRQESPAERPKKVYPKKGRRIQRTITLTEDMLNKLDELAERTGQSRNALINVGILYVLNNGVGGVSNNGS</sequence>
<dbReference type="EMBL" id="QAYG01000016">
    <property type="protein sequence ID" value="PTW53597.1"/>
    <property type="molecule type" value="Genomic_DNA"/>
</dbReference>
<reference evidence="3 4" key="1">
    <citation type="submission" date="2018-04" db="EMBL/GenBank/DDBJ databases">
        <title>Genomic Encyclopedia of Archaeal and Bacterial Type Strains, Phase II (KMG-II): from individual species to whole genera.</title>
        <authorList>
            <person name="Goeker M."/>
        </authorList>
    </citation>
    <scope>NUCLEOTIDE SEQUENCE [LARGE SCALE GENOMIC DNA]</scope>
    <source>
        <strain evidence="3 4">DSM 23382</strain>
    </source>
</reference>
<dbReference type="Pfam" id="PF01402">
    <property type="entry name" value="RHH_1"/>
    <property type="match status" value="1"/>
</dbReference>
<protein>
    <submittedName>
        <fullName evidence="3">Plasmid segregation centromere-binding protein ParG</fullName>
    </submittedName>
</protein>
<dbReference type="OrthoDB" id="7272485at2"/>
<evidence type="ECO:0000313" key="3">
    <source>
        <dbReference type="EMBL" id="PTW53597.1"/>
    </source>
</evidence>
<feature type="compositionally biased region" description="Basic and acidic residues" evidence="1">
    <location>
        <begin position="31"/>
        <end position="41"/>
    </location>
</feature>
<gene>
    <name evidence="3" type="ORF">C8N35_11652</name>
</gene>
<feature type="region of interest" description="Disordered" evidence="1">
    <location>
        <begin position="1"/>
        <end position="48"/>
    </location>
</feature>
<name>A0A2T5UQ07_9HYPH</name>
<evidence type="ECO:0000313" key="4">
    <source>
        <dbReference type="Proteomes" id="UP000244081"/>
    </source>
</evidence>
<proteinExistence type="predicted"/>
<evidence type="ECO:0000256" key="1">
    <source>
        <dbReference type="SAM" id="MobiDB-lite"/>
    </source>
</evidence>
<organism evidence="3 4">
    <name type="scientific">Breoghania corrubedonensis</name>
    <dbReference type="NCBI Taxonomy" id="665038"/>
    <lineage>
        <taxon>Bacteria</taxon>
        <taxon>Pseudomonadati</taxon>
        <taxon>Pseudomonadota</taxon>
        <taxon>Alphaproteobacteria</taxon>
        <taxon>Hyphomicrobiales</taxon>
        <taxon>Stappiaceae</taxon>
        <taxon>Breoghania</taxon>
    </lineage>
</organism>
<dbReference type="InterPro" id="IPR002145">
    <property type="entry name" value="CopG"/>
</dbReference>
<feature type="domain" description="Ribbon-helix-helix protein CopG" evidence="2">
    <location>
        <begin position="54"/>
        <end position="80"/>
    </location>
</feature>
<keyword evidence="4" id="KW-1185">Reference proteome</keyword>
<dbReference type="InterPro" id="IPR013321">
    <property type="entry name" value="Arc_rbn_hlx_hlx"/>
</dbReference>
<comment type="caution">
    <text evidence="3">The sequence shown here is derived from an EMBL/GenBank/DDBJ whole genome shotgun (WGS) entry which is preliminary data.</text>
</comment>
<evidence type="ECO:0000259" key="2">
    <source>
        <dbReference type="Pfam" id="PF01402"/>
    </source>
</evidence>
<dbReference type="Gene3D" id="1.10.1220.10">
    <property type="entry name" value="Met repressor-like"/>
    <property type="match status" value="1"/>
</dbReference>
<dbReference type="GO" id="GO:0006355">
    <property type="term" value="P:regulation of DNA-templated transcription"/>
    <property type="evidence" value="ECO:0007669"/>
    <property type="project" value="InterPro"/>
</dbReference>
<dbReference type="Proteomes" id="UP000244081">
    <property type="component" value="Unassembled WGS sequence"/>
</dbReference>
<accession>A0A2T5UQ07</accession>
<dbReference type="AlphaFoldDB" id="A0A2T5UQ07"/>